<proteinExistence type="predicted"/>
<dbReference type="EMBL" id="CAXIEN010000059">
    <property type="protein sequence ID" value="CAL1272206.1"/>
    <property type="molecule type" value="Genomic_DNA"/>
</dbReference>
<organism evidence="1 2">
    <name type="scientific">Larinioides sclopetarius</name>
    <dbReference type="NCBI Taxonomy" id="280406"/>
    <lineage>
        <taxon>Eukaryota</taxon>
        <taxon>Metazoa</taxon>
        <taxon>Ecdysozoa</taxon>
        <taxon>Arthropoda</taxon>
        <taxon>Chelicerata</taxon>
        <taxon>Arachnida</taxon>
        <taxon>Araneae</taxon>
        <taxon>Araneomorphae</taxon>
        <taxon>Entelegynae</taxon>
        <taxon>Araneoidea</taxon>
        <taxon>Araneidae</taxon>
        <taxon>Larinioides</taxon>
    </lineage>
</organism>
<accession>A0AAV1ZLE5</accession>
<dbReference type="Proteomes" id="UP001497382">
    <property type="component" value="Unassembled WGS sequence"/>
</dbReference>
<gene>
    <name evidence="1" type="ORF">LARSCL_LOCUS6239</name>
</gene>
<reference evidence="1 2" key="1">
    <citation type="submission" date="2024-04" db="EMBL/GenBank/DDBJ databases">
        <authorList>
            <person name="Rising A."/>
            <person name="Reimegard J."/>
            <person name="Sonavane S."/>
            <person name="Akerstrom W."/>
            <person name="Nylinder S."/>
            <person name="Hedman E."/>
            <person name="Kallberg Y."/>
        </authorList>
    </citation>
    <scope>NUCLEOTIDE SEQUENCE [LARGE SCALE GENOMIC DNA]</scope>
</reference>
<evidence type="ECO:0000313" key="1">
    <source>
        <dbReference type="EMBL" id="CAL1272206.1"/>
    </source>
</evidence>
<comment type="caution">
    <text evidence="1">The sequence shown here is derived from an EMBL/GenBank/DDBJ whole genome shotgun (WGS) entry which is preliminary data.</text>
</comment>
<protein>
    <submittedName>
        <fullName evidence="1">Uncharacterized protein</fullName>
    </submittedName>
</protein>
<keyword evidence="2" id="KW-1185">Reference proteome</keyword>
<sequence>MCLPTKTFKPAYQKSIFIWYFALWYPVTTKSLQNLKCTTYYDCRVDIQFSHDTWQPSATTSLKLSCDYEPTTHFTFLWENERRRDARMRPGLEL</sequence>
<dbReference type="AlphaFoldDB" id="A0AAV1ZLE5"/>
<evidence type="ECO:0000313" key="2">
    <source>
        <dbReference type="Proteomes" id="UP001497382"/>
    </source>
</evidence>
<name>A0AAV1ZLE5_9ARAC</name>